<evidence type="ECO:0000259" key="3">
    <source>
        <dbReference type="Pfam" id="PF00931"/>
    </source>
</evidence>
<dbReference type="InterPro" id="IPR044974">
    <property type="entry name" value="Disease_R_plants"/>
</dbReference>
<dbReference type="Pfam" id="PF00931">
    <property type="entry name" value="NB-ARC"/>
    <property type="match status" value="1"/>
</dbReference>
<dbReference type="PANTHER" id="PTHR23155:SF955">
    <property type="entry name" value="AAA+ ATPASE DOMAIN-CONTAINING PROTEIN"/>
    <property type="match status" value="1"/>
</dbReference>
<dbReference type="PANTHER" id="PTHR23155">
    <property type="entry name" value="DISEASE RESISTANCE PROTEIN RP"/>
    <property type="match status" value="1"/>
</dbReference>
<evidence type="ECO:0000259" key="4">
    <source>
        <dbReference type="Pfam" id="PF23598"/>
    </source>
</evidence>
<dbReference type="InterPro" id="IPR055414">
    <property type="entry name" value="LRR_R13L4/SHOC2-like"/>
</dbReference>
<dbReference type="Gene3D" id="1.10.8.430">
    <property type="entry name" value="Helical domain of apoptotic protease-activating factors"/>
    <property type="match status" value="1"/>
</dbReference>
<feature type="domain" description="NB-ARC" evidence="3">
    <location>
        <begin position="178"/>
        <end position="356"/>
    </location>
</feature>
<evidence type="ECO:0000313" key="6">
    <source>
        <dbReference type="Proteomes" id="UP000827721"/>
    </source>
</evidence>
<dbReference type="SUPFAM" id="SSF52058">
    <property type="entry name" value="L domain-like"/>
    <property type="match status" value="1"/>
</dbReference>
<comment type="caution">
    <text evidence="5">The sequence shown here is derived from an EMBL/GenBank/DDBJ whole genome shotgun (WGS) entry which is preliminary data.</text>
</comment>
<keyword evidence="2" id="KW-0611">Plant defense</keyword>
<evidence type="ECO:0000256" key="2">
    <source>
        <dbReference type="ARBA" id="ARBA00022821"/>
    </source>
</evidence>
<dbReference type="SUPFAM" id="SSF52540">
    <property type="entry name" value="P-loop containing nucleoside triphosphate hydrolases"/>
    <property type="match status" value="1"/>
</dbReference>
<dbReference type="Gene3D" id="3.80.10.10">
    <property type="entry name" value="Ribonuclease Inhibitor"/>
    <property type="match status" value="1"/>
</dbReference>
<dbReference type="Gene3D" id="3.40.50.300">
    <property type="entry name" value="P-loop containing nucleotide triphosphate hydrolases"/>
    <property type="match status" value="1"/>
</dbReference>
<dbReference type="PRINTS" id="PR00364">
    <property type="entry name" value="DISEASERSIST"/>
</dbReference>
<dbReference type="InterPro" id="IPR032675">
    <property type="entry name" value="LRR_dom_sf"/>
</dbReference>
<dbReference type="InterPro" id="IPR002182">
    <property type="entry name" value="NB-ARC"/>
</dbReference>
<protein>
    <submittedName>
        <fullName evidence="5">Uncharacterized protein</fullName>
    </submittedName>
</protein>
<keyword evidence="1" id="KW-0677">Repeat</keyword>
<keyword evidence="6" id="KW-1185">Reference proteome</keyword>
<gene>
    <name evidence="5" type="ORF">JRO89_XS09G0235800</name>
</gene>
<dbReference type="Proteomes" id="UP000827721">
    <property type="component" value="Unassembled WGS sequence"/>
</dbReference>
<name>A0ABQ8HMN7_9ROSI</name>
<evidence type="ECO:0000313" key="5">
    <source>
        <dbReference type="EMBL" id="KAH7565620.1"/>
    </source>
</evidence>
<organism evidence="5 6">
    <name type="scientific">Xanthoceras sorbifolium</name>
    <dbReference type="NCBI Taxonomy" id="99658"/>
    <lineage>
        <taxon>Eukaryota</taxon>
        <taxon>Viridiplantae</taxon>
        <taxon>Streptophyta</taxon>
        <taxon>Embryophyta</taxon>
        <taxon>Tracheophyta</taxon>
        <taxon>Spermatophyta</taxon>
        <taxon>Magnoliopsida</taxon>
        <taxon>eudicotyledons</taxon>
        <taxon>Gunneridae</taxon>
        <taxon>Pentapetalae</taxon>
        <taxon>rosids</taxon>
        <taxon>malvids</taxon>
        <taxon>Sapindales</taxon>
        <taxon>Sapindaceae</taxon>
        <taxon>Xanthoceroideae</taxon>
        <taxon>Xanthoceras</taxon>
    </lineage>
</organism>
<feature type="domain" description="Disease resistance R13L4/SHOC-2-like LRR" evidence="4">
    <location>
        <begin position="475"/>
        <end position="780"/>
    </location>
</feature>
<accession>A0ABQ8HMN7</accession>
<evidence type="ECO:0000256" key="1">
    <source>
        <dbReference type="ARBA" id="ARBA00022737"/>
    </source>
</evidence>
<dbReference type="EMBL" id="JAFEMO010000009">
    <property type="protein sequence ID" value="KAH7565620.1"/>
    <property type="molecule type" value="Genomic_DNA"/>
</dbReference>
<reference evidence="5 6" key="1">
    <citation type="submission" date="2021-02" db="EMBL/GenBank/DDBJ databases">
        <title>Plant Genome Project.</title>
        <authorList>
            <person name="Zhang R.-G."/>
        </authorList>
    </citation>
    <scope>NUCLEOTIDE SEQUENCE [LARGE SCALE GENOMIC DNA]</scope>
    <source>
        <tissue evidence="5">Leaves</tissue>
    </source>
</reference>
<dbReference type="InterPro" id="IPR042197">
    <property type="entry name" value="Apaf_helical"/>
</dbReference>
<dbReference type="InterPro" id="IPR027417">
    <property type="entry name" value="P-loop_NTPase"/>
</dbReference>
<dbReference type="Pfam" id="PF23598">
    <property type="entry name" value="LRR_14"/>
    <property type="match status" value="1"/>
</dbReference>
<sequence length="818" mass="93004">MDAKMIVSLLIEKLLDLLFDREAIRSSDREAKTNRLFDKEVHTTIDSLHSLKQFLKDSEDLEASCDDQTVARLLKAVYSADDAADIFLMRKRGAMSSFKSLCIHTVFIYELRKFKNEVRRLVEKQENSVTLDIEDVAEHNSKTRLLDFQNHSRQLRSWGRISGFCPGEETDDVVGLEQHVNELLIRLIPEQDQHQDQQLTQVIAVIGEGGSGKTTLARNVYNRVEVKRHFTNRAWVRVPSSFSSRHVLADILRQVDEAEVVVEATLSEDELMERLSRLLNNGAARYLIVLENVETPQVCKTVVSPLCSSSRFGGRIIICTCSTDNLPPPEGVYSAVQLCRLNEEESWKLFSKKVRITEDELNNTKLITLKEQIMNACGGLPSLIVLLGSLLSTKEVSYEEWSEVLTNLANKKKAVGFFNTSMEAPNFGVRRLAAYIGVPPSFLLIRNLRSYVAFDCRIRGGADKGIGMLLYKIVNNRSFGLLNVLDLEGVYQPMLSDNIVGKLLILRQLGLRSTFIEYFPTAVLHLPCLEILDVKHTNIKTEPRSWQPKKLRHLYSNQSFFDRIALDEVSYANLLTLEGLYIVDIHRLYLLNWLPSWTSLRKLKLTIGVAMALDKLAEGISRLTNLQSLKMKSISEQSSGEASCIKLWTLAEHHKLWQLYLLGILSSHVIDVHFLPPYLRKLTLSMSRLSNDPMPVLGQLPHLNILRLYSNSYMGTRINCVSGGFPNLRLLKLWKLQVQEWTVEEGALPCLTELEIRDCYNLKPPEGLRNLTTLKEVVLTNMSMDFRAAVERILGGRNVYIKHIRRCSSPLLVSPLIL</sequence>
<proteinExistence type="predicted"/>